<protein>
    <submittedName>
        <fullName evidence="2">TadE/TadG family type IV pilus assembly protein</fullName>
    </submittedName>
</protein>
<comment type="caution">
    <text evidence="2">The sequence shown here is derived from an EMBL/GenBank/DDBJ whole genome shotgun (WGS) entry which is preliminary data.</text>
</comment>
<organism evidence="2 3">
    <name type="scientific">Salinithrix halophila</name>
    <dbReference type="NCBI Taxonomy" id="1485204"/>
    <lineage>
        <taxon>Bacteria</taxon>
        <taxon>Bacillati</taxon>
        <taxon>Bacillota</taxon>
        <taxon>Bacilli</taxon>
        <taxon>Bacillales</taxon>
        <taxon>Thermoactinomycetaceae</taxon>
        <taxon>Salinithrix</taxon>
    </lineage>
</organism>
<dbReference type="Proteomes" id="UP001595843">
    <property type="component" value="Unassembled WGS sequence"/>
</dbReference>
<keyword evidence="1" id="KW-0472">Membrane</keyword>
<proteinExistence type="predicted"/>
<evidence type="ECO:0000313" key="2">
    <source>
        <dbReference type="EMBL" id="MFC4075475.1"/>
    </source>
</evidence>
<dbReference type="RefSeq" id="WP_380701425.1">
    <property type="nucleotide sequence ID" value="NZ_JBHSAP010000004.1"/>
</dbReference>
<reference evidence="3" key="1">
    <citation type="journal article" date="2019" name="Int. J. Syst. Evol. Microbiol.">
        <title>The Global Catalogue of Microorganisms (GCM) 10K type strain sequencing project: providing services to taxonomists for standard genome sequencing and annotation.</title>
        <authorList>
            <consortium name="The Broad Institute Genomics Platform"/>
            <consortium name="The Broad Institute Genome Sequencing Center for Infectious Disease"/>
            <person name="Wu L."/>
            <person name="Ma J."/>
        </authorList>
    </citation>
    <scope>NUCLEOTIDE SEQUENCE [LARGE SCALE GENOMIC DNA]</scope>
    <source>
        <strain evidence="3">IBRC-M 10813</strain>
    </source>
</reference>
<keyword evidence="1" id="KW-1133">Transmembrane helix</keyword>
<evidence type="ECO:0000256" key="1">
    <source>
        <dbReference type="SAM" id="Phobius"/>
    </source>
</evidence>
<feature type="transmembrane region" description="Helical" evidence="1">
    <location>
        <begin position="12"/>
        <end position="39"/>
    </location>
</feature>
<sequence>MRQWRKRGGVTVEFVTILPFCVLIALFIWQSAIFVLAMMHTEELLRDQARVAATTGEFKKVEKQGKKDFPSSDYYHLSKFTIKEKDKHIVAQAVTKVKIVFIPSKDMTYRGEKKTVVIH</sequence>
<dbReference type="EMBL" id="JBHSAP010000004">
    <property type="protein sequence ID" value="MFC4075475.1"/>
    <property type="molecule type" value="Genomic_DNA"/>
</dbReference>
<keyword evidence="1" id="KW-0812">Transmembrane</keyword>
<evidence type="ECO:0000313" key="3">
    <source>
        <dbReference type="Proteomes" id="UP001595843"/>
    </source>
</evidence>
<accession>A0ABV8JCE5</accession>
<keyword evidence="3" id="KW-1185">Reference proteome</keyword>
<gene>
    <name evidence="2" type="ORF">ACFOUO_01470</name>
</gene>
<name>A0ABV8JCE5_9BACL</name>